<keyword evidence="2" id="KW-1185">Reference proteome</keyword>
<reference evidence="1 2" key="1">
    <citation type="journal article" date="2021" name="Sci. Rep.">
        <title>The genome of the diatom Chaetoceros tenuissimus carries an ancient integrated fragment of an extant virus.</title>
        <authorList>
            <person name="Hongo Y."/>
            <person name="Kimura K."/>
            <person name="Takaki Y."/>
            <person name="Yoshida Y."/>
            <person name="Baba S."/>
            <person name="Kobayashi G."/>
            <person name="Nagasaki K."/>
            <person name="Hano T."/>
            <person name="Tomaru Y."/>
        </authorList>
    </citation>
    <scope>NUCLEOTIDE SEQUENCE [LARGE SCALE GENOMIC DNA]</scope>
    <source>
        <strain evidence="1 2">NIES-3715</strain>
    </source>
</reference>
<sequence>MSHLIQVKVSAVCGISILDDDMNVVEEGLSRSKGQVFCVVGLSRNKDGVKSSHSLPLRQSPAGEYNGNCGIWPSTSTLNLEAKLDGKKKRYKTYEVSVMLTRGREQILIGVGSLKFANAVLDTEIDIPIHLIGTPSAKLITQNAKTNMKKKLFGKTKSKDSFFQSNSFETVNGIRTVRFNAGDNKRRYALDRGAFVRLKCSCLPKNGKIDIGQLESLLSSGRSSLDGPDSILSKPLMTMSTDTCISQKQASDTRGITALVNKCGAHQALLTTVSSDASSLKGGSFGRDSYSLHSGQEQPDVQSIKKQVEKLDEGLLAKLQRHFTCLNLSCYGHSDSHSVINDDDDAHYLQTLEQVPSLPSLPSQVNFMVDYKESMKKNDGMNDLKLTKSTSTEITGRSSSEEIQKALSSEESCVTEKLGSVLGVDLVELRDVTNEDSLVKHKHNQLQADYSFGNSTASSTSNFWDKLTAMHQYEFKDDGNFSIVTNSVSVDLR</sequence>
<evidence type="ECO:0000313" key="2">
    <source>
        <dbReference type="Proteomes" id="UP001054902"/>
    </source>
</evidence>
<organism evidence="1 2">
    <name type="scientific">Chaetoceros tenuissimus</name>
    <dbReference type="NCBI Taxonomy" id="426638"/>
    <lineage>
        <taxon>Eukaryota</taxon>
        <taxon>Sar</taxon>
        <taxon>Stramenopiles</taxon>
        <taxon>Ochrophyta</taxon>
        <taxon>Bacillariophyta</taxon>
        <taxon>Coscinodiscophyceae</taxon>
        <taxon>Chaetocerotophycidae</taxon>
        <taxon>Chaetocerotales</taxon>
        <taxon>Chaetocerotaceae</taxon>
        <taxon>Chaetoceros</taxon>
    </lineage>
</organism>
<dbReference type="AlphaFoldDB" id="A0AAD3CSX0"/>
<dbReference type="EMBL" id="BLLK01000045">
    <property type="protein sequence ID" value="GFH51578.1"/>
    <property type="molecule type" value="Genomic_DNA"/>
</dbReference>
<proteinExistence type="predicted"/>
<dbReference type="Proteomes" id="UP001054902">
    <property type="component" value="Unassembled WGS sequence"/>
</dbReference>
<name>A0AAD3CSX0_9STRA</name>
<comment type="caution">
    <text evidence="1">The sequence shown here is derived from an EMBL/GenBank/DDBJ whole genome shotgun (WGS) entry which is preliminary data.</text>
</comment>
<gene>
    <name evidence="1" type="ORF">CTEN210_08054</name>
</gene>
<evidence type="ECO:0000313" key="1">
    <source>
        <dbReference type="EMBL" id="GFH51578.1"/>
    </source>
</evidence>
<accession>A0AAD3CSX0</accession>
<protein>
    <submittedName>
        <fullName evidence="1">Uncharacterized protein</fullName>
    </submittedName>
</protein>